<evidence type="ECO:0000259" key="11">
    <source>
        <dbReference type="Pfam" id="PF17766"/>
    </source>
</evidence>
<evidence type="ECO:0000256" key="6">
    <source>
        <dbReference type="PIRSR" id="PIRSR615500-1"/>
    </source>
</evidence>
<feature type="active site" description="Charge relay system" evidence="6 7">
    <location>
        <position position="221"/>
    </location>
</feature>
<protein>
    <recommendedName>
        <fullName evidence="14">Subtilisin-like protease</fullName>
    </recommendedName>
</protein>
<dbReference type="InterPro" id="IPR034197">
    <property type="entry name" value="Peptidases_S8_3"/>
</dbReference>
<dbReference type="PROSITE" id="PS51892">
    <property type="entry name" value="SUBTILASE"/>
    <property type="match status" value="1"/>
</dbReference>
<evidence type="ECO:0000259" key="10">
    <source>
        <dbReference type="Pfam" id="PF05922"/>
    </source>
</evidence>
<evidence type="ECO:0000256" key="5">
    <source>
        <dbReference type="ARBA" id="ARBA00022825"/>
    </source>
</evidence>
<feature type="domain" description="Subtilisin-like protease fibronectin type-III" evidence="11">
    <location>
        <begin position="561"/>
        <end position="658"/>
    </location>
</feature>
<dbReference type="HOGENOM" id="CLU_000625_4_6_1"/>
<feature type="active site" description="Charge relay system" evidence="6 7">
    <location>
        <position position="508"/>
    </location>
</feature>
<dbReference type="SUPFAM" id="SSF52743">
    <property type="entry name" value="Subtilisin-like"/>
    <property type="match status" value="1"/>
</dbReference>
<feature type="domain" description="Inhibitor I9" evidence="10">
    <location>
        <begin position="32"/>
        <end position="118"/>
    </location>
</feature>
<dbReference type="EnsemblPlants" id="LPERR10G01220.1">
    <property type="protein sequence ID" value="LPERR10G01220.1"/>
    <property type="gene ID" value="LPERR10G01220"/>
</dbReference>
<dbReference type="CDD" id="cd04852">
    <property type="entry name" value="Peptidases_S8_3"/>
    <property type="match status" value="1"/>
</dbReference>
<feature type="active site" description="Charge relay system" evidence="6 7">
    <location>
        <position position="150"/>
    </location>
</feature>
<keyword evidence="5 7" id="KW-0720">Serine protease</keyword>
<dbReference type="GO" id="GO:0004252">
    <property type="term" value="F:serine-type endopeptidase activity"/>
    <property type="evidence" value="ECO:0007669"/>
    <property type="project" value="UniProtKB-UniRule"/>
</dbReference>
<feature type="chain" id="PRO_5002350273" description="Subtilisin-like protease" evidence="8">
    <location>
        <begin position="20"/>
        <end position="662"/>
    </location>
</feature>
<keyword evidence="2 7" id="KW-0645">Protease</keyword>
<feature type="domain" description="Peptidase S8/S53" evidence="9">
    <location>
        <begin position="144"/>
        <end position="546"/>
    </location>
</feature>
<evidence type="ECO:0000256" key="1">
    <source>
        <dbReference type="ARBA" id="ARBA00011073"/>
    </source>
</evidence>
<organism evidence="12 13">
    <name type="scientific">Leersia perrieri</name>
    <dbReference type="NCBI Taxonomy" id="77586"/>
    <lineage>
        <taxon>Eukaryota</taxon>
        <taxon>Viridiplantae</taxon>
        <taxon>Streptophyta</taxon>
        <taxon>Embryophyta</taxon>
        <taxon>Tracheophyta</taxon>
        <taxon>Spermatophyta</taxon>
        <taxon>Magnoliopsida</taxon>
        <taxon>Liliopsida</taxon>
        <taxon>Poales</taxon>
        <taxon>Poaceae</taxon>
        <taxon>BOP clade</taxon>
        <taxon>Oryzoideae</taxon>
        <taxon>Oryzeae</taxon>
        <taxon>Oryzinae</taxon>
        <taxon>Leersia</taxon>
    </lineage>
</organism>
<dbReference type="InterPro" id="IPR000209">
    <property type="entry name" value="Peptidase_S8/S53_dom"/>
</dbReference>
<dbReference type="InterPro" id="IPR041469">
    <property type="entry name" value="Subtilisin-like_FN3"/>
</dbReference>
<dbReference type="eggNOG" id="ENOG502QZDA">
    <property type="taxonomic scope" value="Eukaryota"/>
</dbReference>
<dbReference type="InterPro" id="IPR010259">
    <property type="entry name" value="S8pro/Inhibitor_I9"/>
</dbReference>
<dbReference type="PRINTS" id="PR00723">
    <property type="entry name" value="SUBTILISIN"/>
</dbReference>
<evidence type="ECO:0008006" key="14">
    <source>
        <dbReference type="Google" id="ProtNLM"/>
    </source>
</evidence>
<dbReference type="Proteomes" id="UP000032180">
    <property type="component" value="Chromosome 10"/>
</dbReference>
<dbReference type="Pfam" id="PF00082">
    <property type="entry name" value="Peptidase_S8"/>
    <property type="match status" value="1"/>
</dbReference>
<dbReference type="InterPro" id="IPR045051">
    <property type="entry name" value="SBT"/>
</dbReference>
<keyword evidence="13" id="KW-1185">Reference proteome</keyword>
<evidence type="ECO:0000256" key="8">
    <source>
        <dbReference type="SAM" id="SignalP"/>
    </source>
</evidence>
<keyword evidence="4 7" id="KW-0378">Hydrolase</keyword>
<reference evidence="12" key="3">
    <citation type="submission" date="2015-04" db="UniProtKB">
        <authorList>
            <consortium name="EnsemblPlants"/>
        </authorList>
    </citation>
    <scope>IDENTIFICATION</scope>
</reference>
<dbReference type="CDD" id="cd02120">
    <property type="entry name" value="PA_subtilisin_like"/>
    <property type="match status" value="1"/>
</dbReference>
<dbReference type="Gene3D" id="3.30.70.80">
    <property type="entry name" value="Peptidase S8 propeptide/proteinase inhibitor I9"/>
    <property type="match status" value="1"/>
</dbReference>
<dbReference type="Gene3D" id="3.50.30.30">
    <property type="match status" value="1"/>
</dbReference>
<dbReference type="InterPro" id="IPR036852">
    <property type="entry name" value="Peptidase_S8/S53_dom_sf"/>
</dbReference>
<evidence type="ECO:0000313" key="13">
    <source>
        <dbReference type="Proteomes" id="UP000032180"/>
    </source>
</evidence>
<dbReference type="Pfam" id="PF05922">
    <property type="entry name" value="Inhibitor_I9"/>
    <property type="match status" value="1"/>
</dbReference>
<evidence type="ECO:0000259" key="9">
    <source>
        <dbReference type="Pfam" id="PF00082"/>
    </source>
</evidence>
<dbReference type="Gramene" id="LPERR10G01220.1">
    <property type="protein sequence ID" value="LPERR10G01220.1"/>
    <property type="gene ID" value="LPERR10G01220"/>
</dbReference>
<dbReference type="AlphaFoldDB" id="A0A0D9XHK8"/>
<reference evidence="13" key="2">
    <citation type="submission" date="2013-12" db="EMBL/GenBank/DDBJ databases">
        <authorList>
            <person name="Yu Y."/>
            <person name="Lee S."/>
            <person name="de Baynast K."/>
            <person name="Wissotski M."/>
            <person name="Liu L."/>
            <person name="Talag J."/>
            <person name="Goicoechea J."/>
            <person name="Angelova A."/>
            <person name="Jetty R."/>
            <person name="Kudrna D."/>
            <person name="Golser W."/>
            <person name="Rivera L."/>
            <person name="Zhang J."/>
            <person name="Wing R."/>
        </authorList>
    </citation>
    <scope>NUCLEOTIDE SEQUENCE</scope>
</reference>
<feature type="signal peptide" evidence="8">
    <location>
        <begin position="1"/>
        <end position="19"/>
    </location>
</feature>
<name>A0A0D9XHK8_9ORYZ</name>
<dbReference type="Gene3D" id="3.40.50.200">
    <property type="entry name" value="Peptidase S8/S53 domain"/>
    <property type="match status" value="2"/>
</dbReference>
<dbReference type="PANTHER" id="PTHR10795">
    <property type="entry name" value="PROPROTEIN CONVERTASE SUBTILISIN/KEXIN"/>
    <property type="match status" value="1"/>
</dbReference>
<evidence type="ECO:0000313" key="12">
    <source>
        <dbReference type="EnsemblPlants" id="LPERR10G01220.1"/>
    </source>
</evidence>
<evidence type="ECO:0000256" key="2">
    <source>
        <dbReference type="ARBA" id="ARBA00022670"/>
    </source>
</evidence>
<sequence length="662" mass="70629">MMGKILLIWLSLINVLVEATSMSIDQADKVSTYIVHVAYTHAAPLVDTTTSNLSHAHYNSFLHAILPSSINEPSPRIIYSNSHAATGFAARMTKHQALHIAGHPGVLTIYRDKRVELHTTSSPGFLHLSPYSELVESLARGTRAVIVVLDSGVYPKDRRSFTAYPTLPPPPLTFRGGCVSTNTFNAAAYCNNKLVRMKYFYNGHNYLGHTDIASPLDTNGHGTHTASIAAGSAVRGANLFGYADGTAKGMSVGAHIATYKVCWTSNGGKPGCFYTDILAGMDEADVISISIGREERELYHEPISIGAFKAMEKGIIVSTSAGNNGPDKSTANNLAPWLITVGASSIDRQFPAHVVLGRLTTPVVDALCWSKQADSFMPLIYGGDAGYNSCESGKLSHNKVVGKIVLCDGGYAPKQEAAVHQAGGLGTIVPSTVARLEFLGTVISKSPSAPRVAAFSGRGPNCFAPEIVKPDIIAPGVDILAAWSGENSPSSLSIDTRRVEFNIISGMSMACPHVSGIAAMLKVVHPSWSPAAIKSAIMTTAYGVDNRSNTIKSARRRPVGDLNYPAFSVVFGRSGGRVTQRRSLTNVGANTNAVYNVTYFEPPGTTLVVTPSTLTFNAENKTLDYTITLSGGAANSTKYQWGAIDWNDGKHKVRNPVVATWN</sequence>
<evidence type="ECO:0000256" key="4">
    <source>
        <dbReference type="ARBA" id="ARBA00022801"/>
    </source>
</evidence>
<dbReference type="Pfam" id="PF17766">
    <property type="entry name" value="fn3_6"/>
    <property type="match status" value="1"/>
</dbReference>
<evidence type="ECO:0000256" key="3">
    <source>
        <dbReference type="ARBA" id="ARBA00022729"/>
    </source>
</evidence>
<dbReference type="InterPro" id="IPR037045">
    <property type="entry name" value="S8pro/Inhibitor_I9_sf"/>
</dbReference>
<accession>A0A0D9XHK8</accession>
<dbReference type="InterPro" id="IPR015500">
    <property type="entry name" value="Peptidase_S8_subtilisin-rel"/>
</dbReference>
<evidence type="ECO:0000256" key="7">
    <source>
        <dbReference type="PROSITE-ProRule" id="PRU01240"/>
    </source>
</evidence>
<dbReference type="GO" id="GO:0006508">
    <property type="term" value="P:proteolysis"/>
    <property type="evidence" value="ECO:0007669"/>
    <property type="project" value="UniProtKB-KW"/>
</dbReference>
<proteinExistence type="inferred from homology"/>
<keyword evidence="3 8" id="KW-0732">Signal</keyword>
<reference evidence="12 13" key="1">
    <citation type="submission" date="2012-08" db="EMBL/GenBank/DDBJ databases">
        <title>Oryza genome evolution.</title>
        <authorList>
            <person name="Wing R.A."/>
        </authorList>
    </citation>
    <scope>NUCLEOTIDE SEQUENCE</scope>
</reference>
<comment type="similarity">
    <text evidence="1 7">Belongs to the peptidase S8 family.</text>
</comment>